<evidence type="ECO:0000313" key="2">
    <source>
        <dbReference type="EMBL" id="MEC0485026.1"/>
    </source>
</evidence>
<dbReference type="OrthoDB" id="147801at2"/>
<dbReference type="RefSeq" id="WP_048406313.1">
    <property type="nucleotide sequence ID" value="NZ_JAQCPU010000001.1"/>
</dbReference>
<dbReference type="PANTHER" id="PTHR38433">
    <property type="match status" value="1"/>
</dbReference>
<comment type="caution">
    <text evidence="1">The sequence shown here is derived from an EMBL/GenBank/DDBJ whole genome shotgun (WGS) entry which is preliminary data.</text>
</comment>
<proteinExistence type="predicted"/>
<dbReference type="InterPro" id="IPR012440">
    <property type="entry name" value="DUF1641"/>
</dbReference>
<dbReference type="EMBL" id="LECW02000004">
    <property type="protein sequence ID" value="KRT95229.1"/>
    <property type="molecule type" value="Genomic_DNA"/>
</dbReference>
<dbReference type="PANTHER" id="PTHR38433:SF1">
    <property type="entry name" value="DUF1641 DOMAIN-CONTAINING PROTEIN"/>
    <property type="match status" value="1"/>
</dbReference>
<organism evidence="1 3">
    <name type="scientific">Bacillus glycinifermentans</name>
    <dbReference type="NCBI Taxonomy" id="1664069"/>
    <lineage>
        <taxon>Bacteria</taxon>
        <taxon>Bacillati</taxon>
        <taxon>Bacillota</taxon>
        <taxon>Bacilli</taxon>
        <taxon>Bacillales</taxon>
        <taxon>Bacillaceae</taxon>
        <taxon>Bacillus</taxon>
    </lineage>
</organism>
<evidence type="ECO:0000313" key="4">
    <source>
        <dbReference type="Proteomes" id="UP001341297"/>
    </source>
</evidence>
<accession>A0A0J6EIN0</accession>
<dbReference type="AlphaFoldDB" id="A0A0J6EIN0"/>
<reference evidence="2 4" key="3">
    <citation type="submission" date="2023-03" db="EMBL/GenBank/DDBJ databases">
        <title>Agriculturally important microbes genome sequencing.</title>
        <authorList>
            <person name="Dunlap C."/>
        </authorList>
    </citation>
    <scope>NUCLEOTIDE SEQUENCE [LARGE SCALE GENOMIC DNA]</scope>
    <source>
        <strain evidence="2 4">CBP-3203</strain>
    </source>
</reference>
<sequence>MATPITAIQKERKSEEQIKLEKLEELKSLVAENEDALSKTMKLIGELNGLGVFDAADSMLQAKEDIAKIALGQLSREPVVNLINTAMAAGGALSKADPELTGKLIESLVAGIEQGQHFLKEDQKVSVFALLKAINDPDINRAVGFGLQVLKGMGKALKE</sequence>
<dbReference type="PATRIC" id="fig|1664069.3.peg.2277"/>
<dbReference type="Proteomes" id="UP000036168">
    <property type="component" value="Unassembled WGS sequence"/>
</dbReference>
<protein>
    <submittedName>
        <fullName evidence="2">DUF1641 domain-containing protein</fullName>
    </submittedName>
</protein>
<evidence type="ECO:0000313" key="1">
    <source>
        <dbReference type="EMBL" id="KRT95229.1"/>
    </source>
</evidence>
<reference evidence="1 3" key="1">
    <citation type="journal article" date="2015" name="Int. J. Syst. Evol. Microbiol.">
        <title>Bacillus glycinifermentans sp. nov., isolated from fermented soybean paste.</title>
        <authorList>
            <person name="Kim S.J."/>
            <person name="Dunlap C.A."/>
            <person name="Kwon S.W."/>
            <person name="Rooney A.P."/>
        </authorList>
    </citation>
    <scope>NUCLEOTIDE SEQUENCE [LARGE SCALE GENOMIC DNA]</scope>
    <source>
        <strain evidence="1 3">GO-13</strain>
    </source>
</reference>
<dbReference type="STRING" id="1664069.BGLY_3035"/>
<name>A0A0J6EIN0_9BACI</name>
<dbReference type="Proteomes" id="UP001341297">
    <property type="component" value="Unassembled WGS sequence"/>
</dbReference>
<reference evidence="1" key="2">
    <citation type="submission" date="2015-10" db="EMBL/GenBank/DDBJ databases">
        <authorList>
            <person name="Gilbert D.G."/>
        </authorList>
    </citation>
    <scope>NUCLEOTIDE SEQUENCE</scope>
    <source>
        <strain evidence="1">GO-13</strain>
    </source>
</reference>
<dbReference type="Pfam" id="PF07849">
    <property type="entry name" value="DUF1641"/>
    <property type="match status" value="1"/>
</dbReference>
<evidence type="ECO:0000313" key="3">
    <source>
        <dbReference type="Proteomes" id="UP000036168"/>
    </source>
</evidence>
<keyword evidence="4" id="KW-1185">Reference proteome</keyword>
<dbReference type="EMBL" id="JARRTL010000008">
    <property type="protein sequence ID" value="MEC0485026.1"/>
    <property type="molecule type" value="Genomic_DNA"/>
</dbReference>
<gene>
    <name evidence="1" type="ORF">AB447_212015</name>
    <name evidence="2" type="ORF">P8828_09200</name>
</gene>